<dbReference type="Proteomes" id="UP001151081">
    <property type="component" value="Unassembled WGS sequence"/>
</dbReference>
<evidence type="ECO:0000313" key="1">
    <source>
        <dbReference type="EMBL" id="MDC3979374.1"/>
    </source>
</evidence>
<protein>
    <recommendedName>
        <fullName evidence="3">Ubiquinone biosynthesis protein</fullName>
    </recommendedName>
</protein>
<organism evidence="1 2">
    <name type="scientific">Polyangium jinanense</name>
    <dbReference type="NCBI Taxonomy" id="2829994"/>
    <lineage>
        <taxon>Bacteria</taxon>
        <taxon>Pseudomonadati</taxon>
        <taxon>Myxococcota</taxon>
        <taxon>Polyangia</taxon>
        <taxon>Polyangiales</taxon>
        <taxon>Polyangiaceae</taxon>
        <taxon>Polyangium</taxon>
    </lineage>
</organism>
<evidence type="ECO:0000313" key="2">
    <source>
        <dbReference type="Proteomes" id="UP001151081"/>
    </source>
</evidence>
<dbReference type="PANTHER" id="PTHR12922">
    <property type="entry name" value="UBIQUINONE BIOSYNTHESIS PROTEIN"/>
    <property type="match status" value="1"/>
</dbReference>
<gene>
    <name evidence="1" type="ORF">KEG57_02615</name>
</gene>
<sequence>MAKSHARIEFGRAFRAARTLAADPDDLPQVFTIIEALSGGTMQRIADRMAKSETGRKLLAERPDIVDVLVDRETLARLPEGTLGRAYLAFVESENISAEGIRVAAVRGMTGRTPLPETAEWVHARMRDTHDLWHAAVGYQGDVLGETALLAFSLAQTNNPAIALIVAIGLMKTIGKPEARQVILDGFRRGKKAAWLPGQDWASMLALPVDEVRRRLSLEAPPRYTRVNSSELKAAAAAA</sequence>
<name>A0A9X3WW39_9BACT</name>
<dbReference type="InterPro" id="IPR007715">
    <property type="entry name" value="Coq4"/>
</dbReference>
<dbReference type="GO" id="GO:0006744">
    <property type="term" value="P:ubiquinone biosynthetic process"/>
    <property type="evidence" value="ECO:0007669"/>
    <property type="project" value="InterPro"/>
</dbReference>
<dbReference type="AlphaFoldDB" id="A0A9X3WW39"/>
<dbReference type="Pfam" id="PF05019">
    <property type="entry name" value="Coq4"/>
    <property type="match status" value="1"/>
</dbReference>
<dbReference type="PANTHER" id="PTHR12922:SF7">
    <property type="entry name" value="UBIQUINONE BIOSYNTHESIS PROTEIN COQ4 HOMOLOG, MITOCHONDRIAL"/>
    <property type="match status" value="1"/>
</dbReference>
<dbReference type="EMBL" id="JAGTJJ010000001">
    <property type="protein sequence ID" value="MDC3979374.1"/>
    <property type="molecule type" value="Genomic_DNA"/>
</dbReference>
<comment type="caution">
    <text evidence="1">The sequence shown here is derived from an EMBL/GenBank/DDBJ whole genome shotgun (WGS) entry which is preliminary data.</text>
</comment>
<accession>A0A9X3WW39</accession>
<proteinExistence type="predicted"/>
<dbReference type="RefSeq" id="WP_272458063.1">
    <property type="nucleotide sequence ID" value="NZ_JAGTJJ010000001.1"/>
</dbReference>
<evidence type="ECO:0008006" key="3">
    <source>
        <dbReference type="Google" id="ProtNLM"/>
    </source>
</evidence>
<reference evidence="1 2" key="1">
    <citation type="submission" date="2021-04" db="EMBL/GenBank/DDBJ databases">
        <title>Genome analysis of Polyangium sp.</title>
        <authorList>
            <person name="Li Y."/>
            <person name="Wang J."/>
        </authorList>
    </citation>
    <scope>NUCLEOTIDE SEQUENCE [LARGE SCALE GENOMIC DNA]</scope>
    <source>
        <strain evidence="1 2">SDU14</strain>
    </source>
</reference>
<keyword evidence="2" id="KW-1185">Reference proteome</keyword>